<sequence>MAHGPWFAVFCRKGGVSCRLSGAEAGQKPCVTCGFRSPKSHCSLCKQVRYCGRNCQAADWKSHRIYCHSLAGQEYHQCFQPQVEHNSADRNKALTALFSAAELGKMCGDWMLESHALEDESRDDFQEGLDMLEASIDCFMHEQLELFKAINAYPGPGTARPGSIKSTQRHASPMHTRFSLVASPVPRRQRLGVAWEL</sequence>
<dbReference type="SUPFAM" id="SSF144232">
    <property type="entry name" value="HIT/MYND zinc finger-like"/>
    <property type="match status" value="1"/>
</dbReference>
<reference evidence="6 7" key="1">
    <citation type="journal article" date="2024" name="Nat. Commun.">
        <title>Phylogenomics reveals the evolutionary origins of lichenization in chlorophyte algae.</title>
        <authorList>
            <person name="Puginier C."/>
            <person name="Libourel C."/>
            <person name="Otte J."/>
            <person name="Skaloud P."/>
            <person name="Haon M."/>
            <person name="Grisel S."/>
            <person name="Petersen M."/>
            <person name="Berrin J.G."/>
            <person name="Delaux P.M."/>
            <person name="Dal Grande F."/>
            <person name="Keller J."/>
        </authorList>
    </citation>
    <scope>NUCLEOTIDE SEQUENCE [LARGE SCALE GENOMIC DNA]</scope>
    <source>
        <strain evidence="6 7">SAG 2523</strain>
    </source>
</reference>
<organism evidence="6 7">
    <name type="scientific">Apatococcus fuscideae</name>
    <dbReference type="NCBI Taxonomy" id="2026836"/>
    <lineage>
        <taxon>Eukaryota</taxon>
        <taxon>Viridiplantae</taxon>
        <taxon>Chlorophyta</taxon>
        <taxon>core chlorophytes</taxon>
        <taxon>Trebouxiophyceae</taxon>
        <taxon>Chlorellales</taxon>
        <taxon>Chlorellaceae</taxon>
        <taxon>Apatococcus</taxon>
    </lineage>
</organism>
<dbReference type="Pfam" id="PF01753">
    <property type="entry name" value="zf-MYND"/>
    <property type="match status" value="1"/>
</dbReference>
<keyword evidence="1" id="KW-0479">Metal-binding</keyword>
<evidence type="ECO:0000313" key="7">
    <source>
        <dbReference type="Proteomes" id="UP001485043"/>
    </source>
</evidence>
<evidence type="ECO:0000259" key="5">
    <source>
        <dbReference type="PROSITE" id="PS50865"/>
    </source>
</evidence>
<gene>
    <name evidence="6" type="ORF">WJX84_009505</name>
</gene>
<proteinExistence type="predicted"/>
<name>A0AAW1T969_9CHLO</name>
<keyword evidence="7" id="KW-1185">Reference proteome</keyword>
<dbReference type="AlphaFoldDB" id="A0AAW1T969"/>
<dbReference type="Gene3D" id="6.10.140.2220">
    <property type="match status" value="1"/>
</dbReference>
<dbReference type="PROSITE" id="PS01360">
    <property type="entry name" value="ZF_MYND_1"/>
    <property type="match status" value="1"/>
</dbReference>
<comment type="caution">
    <text evidence="6">The sequence shown here is derived from an EMBL/GenBank/DDBJ whole genome shotgun (WGS) entry which is preliminary data.</text>
</comment>
<keyword evidence="2 4" id="KW-0863">Zinc-finger</keyword>
<evidence type="ECO:0000256" key="3">
    <source>
        <dbReference type="ARBA" id="ARBA00022833"/>
    </source>
</evidence>
<evidence type="ECO:0000256" key="4">
    <source>
        <dbReference type="PROSITE-ProRule" id="PRU00134"/>
    </source>
</evidence>
<dbReference type="PROSITE" id="PS50865">
    <property type="entry name" value="ZF_MYND_2"/>
    <property type="match status" value="1"/>
</dbReference>
<dbReference type="GO" id="GO:0008270">
    <property type="term" value="F:zinc ion binding"/>
    <property type="evidence" value="ECO:0007669"/>
    <property type="project" value="UniProtKB-KW"/>
</dbReference>
<protein>
    <recommendedName>
        <fullName evidence="5">MYND-type domain-containing protein</fullName>
    </recommendedName>
</protein>
<accession>A0AAW1T969</accession>
<dbReference type="EMBL" id="JALJOV010000189">
    <property type="protein sequence ID" value="KAK9866110.1"/>
    <property type="molecule type" value="Genomic_DNA"/>
</dbReference>
<evidence type="ECO:0000256" key="1">
    <source>
        <dbReference type="ARBA" id="ARBA00022723"/>
    </source>
</evidence>
<keyword evidence="3" id="KW-0862">Zinc</keyword>
<dbReference type="InterPro" id="IPR002893">
    <property type="entry name" value="Znf_MYND"/>
</dbReference>
<dbReference type="Proteomes" id="UP001485043">
    <property type="component" value="Unassembled WGS sequence"/>
</dbReference>
<feature type="domain" description="MYND-type" evidence="5">
    <location>
        <begin position="30"/>
        <end position="67"/>
    </location>
</feature>
<evidence type="ECO:0000313" key="6">
    <source>
        <dbReference type="EMBL" id="KAK9866110.1"/>
    </source>
</evidence>
<evidence type="ECO:0000256" key="2">
    <source>
        <dbReference type="ARBA" id="ARBA00022771"/>
    </source>
</evidence>